<feature type="domain" description="Dihydrodipicolinate reductase N-terminal" evidence="14">
    <location>
        <begin position="5"/>
        <end position="124"/>
    </location>
</feature>
<sequence>MTEPIRIAIHGAAGRMGRSLIELTRLDARLKLAAALVAPGSTLEGTPLVSPAVPGALTYSTRLGDAGARVLVDFSSTGGFDRALALCVERGMALVSGTTGLSAAQWAALDVAAAHIAVLHAANFSLGISLLTRLLRAAAAALPDWDIEILEAHHARKEDAPSGTALALGEAAAAARGRRLEEVMQTARHGQVGPRAPGAIGFAVLRGGDVVGEHGVWLLGAGERIELTHRAGNRVIFARGALEAACWLAGRPPGHYTLEQVLDVPRDRLPT</sequence>
<evidence type="ECO:0000256" key="11">
    <source>
        <dbReference type="ARBA" id="ARBA00049080"/>
    </source>
</evidence>
<comment type="subcellular location">
    <subcellularLocation>
        <location evidence="13">Cytoplasm</location>
    </subcellularLocation>
</comment>
<dbReference type="Pfam" id="PF01113">
    <property type="entry name" value="DapB_N"/>
    <property type="match status" value="1"/>
</dbReference>
<comment type="catalytic activity">
    <reaction evidence="11 13">
        <text>(S)-2,3,4,5-tetrahydrodipicolinate + NADP(+) + H2O = (2S,4S)-4-hydroxy-2,3,4,5-tetrahydrodipicolinate + NADPH + H(+)</text>
        <dbReference type="Rhea" id="RHEA:35331"/>
        <dbReference type="ChEBI" id="CHEBI:15377"/>
        <dbReference type="ChEBI" id="CHEBI:15378"/>
        <dbReference type="ChEBI" id="CHEBI:16845"/>
        <dbReference type="ChEBI" id="CHEBI:57783"/>
        <dbReference type="ChEBI" id="CHEBI:58349"/>
        <dbReference type="ChEBI" id="CHEBI:67139"/>
        <dbReference type="EC" id="1.17.1.8"/>
    </reaction>
</comment>
<dbReference type="SUPFAM" id="SSF51735">
    <property type="entry name" value="NAD(P)-binding Rossmann-fold domains"/>
    <property type="match status" value="1"/>
</dbReference>
<organism evidence="16 17">
    <name type="scientific">Metallibacterium scheffleri</name>
    <dbReference type="NCBI Taxonomy" id="993689"/>
    <lineage>
        <taxon>Bacteria</taxon>
        <taxon>Pseudomonadati</taxon>
        <taxon>Pseudomonadota</taxon>
        <taxon>Gammaproteobacteria</taxon>
        <taxon>Lysobacterales</taxon>
        <taxon>Rhodanobacteraceae</taxon>
        <taxon>Metallibacterium</taxon>
    </lineage>
</organism>
<dbReference type="PANTHER" id="PTHR20836">
    <property type="entry name" value="DIHYDRODIPICOLINATE REDUCTASE"/>
    <property type="match status" value="1"/>
</dbReference>
<evidence type="ECO:0000256" key="6">
    <source>
        <dbReference type="ARBA" id="ARBA00023002"/>
    </source>
</evidence>
<dbReference type="CDD" id="cd02274">
    <property type="entry name" value="DHDPR_N"/>
    <property type="match status" value="1"/>
</dbReference>
<dbReference type="PIRSF" id="PIRSF000161">
    <property type="entry name" value="DHPR"/>
    <property type="match status" value="1"/>
</dbReference>
<dbReference type="GO" id="GO:0050661">
    <property type="term" value="F:NADP binding"/>
    <property type="evidence" value="ECO:0007669"/>
    <property type="project" value="UniProtKB-UniRule"/>
</dbReference>
<keyword evidence="4 13" id="KW-0521">NADP</keyword>
<dbReference type="OrthoDB" id="9790352at2"/>
<dbReference type="RefSeq" id="WP_081128069.1">
    <property type="nucleotide sequence ID" value="NZ_LDOS01000002.1"/>
</dbReference>
<keyword evidence="17" id="KW-1185">Reference proteome</keyword>
<dbReference type="Gene3D" id="3.40.50.720">
    <property type="entry name" value="NAD(P)-binding Rossmann-like Domain"/>
    <property type="match status" value="1"/>
</dbReference>
<dbReference type="SUPFAM" id="SSF55347">
    <property type="entry name" value="Glyceraldehyde-3-phosphate dehydrogenase-like, C-terminal domain"/>
    <property type="match status" value="1"/>
</dbReference>
<dbReference type="Pfam" id="PF05173">
    <property type="entry name" value="DapB_C"/>
    <property type="match status" value="1"/>
</dbReference>
<evidence type="ECO:0000256" key="2">
    <source>
        <dbReference type="ARBA" id="ARBA00022490"/>
    </source>
</evidence>
<dbReference type="UniPathway" id="UPA00034">
    <property type="reaction ID" value="UER00018"/>
</dbReference>
<comment type="caution">
    <text evidence="13">Was originally thought to be a dihydrodipicolinate reductase (DHDPR), catalyzing the conversion of dihydrodipicolinate to tetrahydrodipicolinate. However, it was shown in E.coli that the substrate of the enzymatic reaction is not dihydrodipicolinate (DHDP) but in fact (2S,4S)-4-hydroxy-2,3,4,5-tetrahydrodipicolinic acid (HTPA), the product released by the DapA-catalyzed reaction.</text>
</comment>
<feature type="binding site" evidence="13">
    <location>
        <begin position="121"/>
        <end position="124"/>
    </location>
    <ligand>
        <name>NAD(+)</name>
        <dbReference type="ChEBI" id="CHEBI:57540"/>
    </ligand>
</feature>
<evidence type="ECO:0000259" key="15">
    <source>
        <dbReference type="Pfam" id="PF05173"/>
    </source>
</evidence>
<keyword evidence="8 13" id="KW-0457">Lysine biosynthesis</keyword>
<keyword evidence="6 13" id="KW-0560">Oxidoreductase</keyword>
<keyword evidence="2 13" id="KW-0963">Cytoplasm</keyword>
<feature type="domain" description="Dihydrodipicolinate reductase C-terminal" evidence="15">
    <location>
        <begin position="127"/>
        <end position="262"/>
    </location>
</feature>
<dbReference type="Gene3D" id="3.30.360.10">
    <property type="entry name" value="Dihydrodipicolinate Reductase, domain 2"/>
    <property type="match status" value="1"/>
</dbReference>
<comment type="caution">
    <text evidence="16">The sequence shown here is derived from an EMBL/GenBank/DDBJ whole genome shotgun (WGS) entry which is preliminary data.</text>
</comment>
<feature type="binding site" evidence="13">
    <location>
        <begin position="163"/>
        <end position="164"/>
    </location>
    <ligand>
        <name>(S)-2,3,4,5-tetrahydrodipicolinate</name>
        <dbReference type="ChEBI" id="CHEBI:16845"/>
    </ligand>
</feature>
<accession>A0A4S3KKI3</accession>
<dbReference type="PANTHER" id="PTHR20836:SF0">
    <property type="entry name" value="4-HYDROXY-TETRAHYDRODIPICOLINATE REDUCTASE 1, CHLOROPLASTIC-RELATED"/>
    <property type="match status" value="1"/>
</dbReference>
<comment type="function">
    <text evidence="13">Catalyzes the conversion of 4-hydroxy-tetrahydrodipicolinate (HTPA) to tetrahydrodipicolinate.</text>
</comment>
<comment type="subunit">
    <text evidence="13">Homotetramer.</text>
</comment>
<dbReference type="InterPro" id="IPR036291">
    <property type="entry name" value="NAD(P)-bd_dom_sf"/>
</dbReference>
<feature type="active site" description="Proton donor/acceptor" evidence="13">
    <location>
        <position position="153"/>
    </location>
</feature>
<dbReference type="EMBL" id="MWQO01000040">
    <property type="protein sequence ID" value="THD09342.1"/>
    <property type="molecule type" value="Genomic_DNA"/>
</dbReference>
<dbReference type="FunFam" id="3.30.360.10:FF:000004">
    <property type="entry name" value="4-hydroxy-tetrahydrodipicolinate reductase"/>
    <property type="match status" value="1"/>
</dbReference>
<evidence type="ECO:0000256" key="9">
    <source>
        <dbReference type="ARBA" id="ARBA00037922"/>
    </source>
</evidence>
<evidence type="ECO:0000256" key="4">
    <source>
        <dbReference type="ARBA" id="ARBA00022857"/>
    </source>
</evidence>
<protein>
    <recommendedName>
        <fullName evidence="10 13">4-hydroxy-tetrahydrodipicolinate reductase</fullName>
        <shortName evidence="13">HTPA reductase</shortName>
        <ecNumber evidence="10 13">1.17.1.8</ecNumber>
    </recommendedName>
</protein>
<dbReference type="HAMAP" id="MF_00102">
    <property type="entry name" value="DapB"/>
    <property type="match status" value="1"/>
</dbReference>
<evidence type="ECO:0000313" key="16">
    <source>
        <dbReference type="EMBL" id="THD09342.1"/>
    </source>
</evidence>
<dbReference type="Proteomes" id="UP000307749">
    <property type="component" value="Unassembled WGS sequence"/>
</dbReference>
<dbReference type="AlphaFoldDB" id="A0A4S3KKI3"/>
<dbReference type="GO" id="GO:0008839">
    <property type="term" value="F:4-hydroxy-tetrahydrodipicolinate reductase"/>
    <property type="evidence" value="ECO:0007669"/>
    <property type="project" value="UniProtKB-UniRule"/>
</dbReference>
<dbReference type="InterPro" id="IPR023940">
    <property type="entry name" value="DHDPR_bac"/>
</dbReference>
<comment type="pathway">
    <text evidence="9 13">Amino-acid biosynthesis; L-lysine biosynthesis via DAP pathway; (S)-tetrahydrodipicolinate from L-aspartate: step 4/4.</text>
</comment>
<dbReference type="InterPro" id="IPR000846">
    <property type="entry name" value="DapB_N"/>
</dbReference>
<feature type="binding site" evidence="13">
    <location>
        <position position="154"/>
    </location>
    <ligand>
        <name>(S)-2,3,4,5-tetrahydrodipicolinate</name>
        <dbReference type="ChEBI" id="CHEBI:16845"/>
    </ligand>
</feature>
<dbReference type="STRING" id="993689.GCA_002077135_02430"/>
<dbReference type="GO" id="GO:0019877">
    <property type="term" value="P:diaminopimelate biosynthetic process"/>
    <property type="evidence" value="ECO:0007669"/>
    <property type="project" value="UniProtKB-UniRule"/>
</dbReference>
<dbReference type="InterPro" id="IPR022664">
    <property type="entry name" value="DapB_N_CS"/>
</dbReference>
<gene>
    <name evidence="13" type="primary">dapB</name>
    <name evidence="16" type="ORF">B1806_11485</name>
</gene>
<proteinExistence type="inferred from homology"/>
<evidence type="ECO:0000256" key="7">
    <source>
        <dbReference type="ARBA" id="ARBA00023027"/>
    </source>
</evidence>
<dbReference type="PROSITE" id="PS01298">
    <property type="entry name" value="DAPB"/>
    <property type="match status" value="1"/>
</dbReference>
<evidence type="ECO:0000256" key="13">
    <source>
        <dbReference type="HAMAP-Rule" id="MF_00102"/>
    </source>
</evidence>
<dbReference type="GO" id="GO:0005829">
    <property type="term" value="C:cytosol"/>
    <property type="evidence" value="ECO:0007669"/>
    <property type="project" value="TreeGrafter"/>
</dbReference>
<feature type="active site" description="Proton donor" evidence="13">
    <location>
        <position position="157"/>
    </location>
</feature>
<keyword evidence="7 13" id="KW-0520">NAD</keyword>
<evidence type="ECO:0000256" key="12">
    <source>
        <dbReference type="ARBA" id="ARBA00049396"/>
    </source>
</evidence>
<evidence type="ECO:0000256" key="1">
    <source>
        <dbReference type="ARBA" id="ARBA00006642"/>
    </source>
</evidence>
<dbReference type="GO" id="GO:0051287">
    <property type="term" value="F:NAD binding"/>
    <property type="evidence" value="ECO:0007669"/>
    <property type="project" value="UniProtKB-UniRule"/>
</dbReference>
<evidence type="ECO:0000256" key="3">
    <source>
        <dbReference type="ARBA" id="ARBA00022605"/>
    </source>
</evidence>
<keyword evidence="3 13" id="KW-0028">Amino-acid biosynthesis</keyword>
<evidence type="ECO:0000256" key="5">
    <source>
        <dbReference type="ARBA" id="ARBA00022915"/>
    </source>
</evidence>
<evidence type="ECO:0000259" key="14">
    <source>
        <dbReference type="Pfam" id="PF01113"/>
    </source>
</evidence>
<keyword evidence="5 13" id="KW-0220">Diaminopimelate biosynthesis</keyword>
<dbReference type="NCBIfam" id="TIGR00036">
    <property type="entry name" value="dapB"/>
    <property type="match status" value="1"/>
</dbReference>
<dbReference type="GO" id="GO:0016726">
    <property type="term" value="F:oxidoreductase activity, acting on CH or CH2 groups, NAD or NADP as acceptor"/>
    <property type="evidence" value="ECO:0007669"/>
    <property type="project" value="UniProtKB-UniRule"/>
</dbReference>
<name>A0A4S3KKI3_9GAMM</name>
<dbReference type="EC" id="1.17.1.8" evidence="10 13"/>
<evidence type="ECO:0000256" key="8">
    <source>
        <dbReference type="ARBA" id="ARBA00023154"/>
    </source>
</evidence>
<evidence type="ECO:0000256" key="10">
    <source>
        <dbReference type="ARBA" id="ARBA00038983"/>
    </source>
</evidence>
<reference evidence="16 17" key="1">
    <citation type="submission" date="2017-02" db="EMBL/GenBank/DDBJ databases">
        <title>Whole genome sequencing of Metallibacterium scheffleri DSM 24874 (T).</title>
        <authorList>
            <person name="Kumar S."/>
            <person name="Patil P."/>
            <person name="Patil P.B."/>
        </authorList>
    </citation>
    <scope>NUCLEOTIDE SEQUENCE [LARGE SCALE GENOMIC DNA]</scope>
    <source>
        <strain evidence="16 17">DSM 24874</strain>
    </source>
</reference>
<feature type="binding site" evidence="13">
    <location>
        <begin position="97"/>
        <end position="99"/>
    </location>
    <ligand>
        <name>NAD(+)</name>
        <dbReference type="ChEBI" id="CHEBI:57540"/>
    </ligand>
</feature>
<dbReference type="GO" id="GO:0009089">
    <property type="term" value="P:lysine biosynthetic process via diaminopimelate"/>
    <property type="evidence" value="ECO:0007669"/>
    <property type="project" value="UniProtKB-UniRule"/>
</dbReference>
<evidence type="ECO:0000313" key="17">
    <source>
        <dbReference type="Proteomes" id="UP000307749"/>
    </source>
</evidence>
<comment type="similarity">
    <text evidence="1 13">Belongs to the DapB family.</text>
</comment>
<comment type="catalytic activity">
    <reaction evidence="12 13">
        <text>(S)-2,3,4,5-tetrahydrodipicolinate + NAD(+) + H2O = (2S,4S)-4-hydroxy-2,3,4,5-tetrahydrodipicolinate + NADH + H(+)</text>
        <dbReference type="Rhea" id="RHEA:35323"/>
        <dbReference type="ChEBI" id="CHEBI:15377"/>
        <dbReference type="ChEBI" id="CHEBI:15378"/>
        <dbReference type="ChEBI" id="CHEBI:16845"/>
        <dbReference type="ChEBI" id="CHEBI:57540"/>
        <dbReference type="ChEBI" id="CHEBI:57945"/>
        <dbReference type="ChEBI" id="CHEBI:67139"/>
        <dbReference type="EC" id="1.17.1.8"/>
    </reaction>
</comment>
<feature type="binding site" evidence="13">
    <location>
        <begin position="11"/>
        <end position="16"/>
    </location>
    <ligand>
        <name>NAD(+)</name>
        <dbReference type="ChEBI" id="CHEBI:57540"/>
    </ligand>
</feature>
<comment type="caution">
    <text evidence="13">Lacks conserved residue(s) required for the propagation of feature annotation.</text>
</comment>
<dbReference type="InterPro" id="IPR022663">
    <property type="entry name" value="DapB_C"/>
</dbReference>